<evidence type="ECO:0000313" key="2">
    <source>
        <dbReference type="EMBL" id="CAK0840787.1"/>
    </source>
</evidence>
<accession>A0ABN9T7F8</accession>
<keyword evidence="3" id="KW-1185">Reference proteome</keyword>
<proteinExistence type="predicted"/>
<comment type="caution">
    <text evidence="2">The sequence shown here is derived from an EMBL/GenBank/DDBJ whole genome shotgun (WGS) entry which is preliminary data.</text>
</comment>
<gene>
    <name evidence="2" type="ORF">PCOR1329_LOCUS36133</name>
</gene>
<evidence type="ECO:0000313" key="3">
    <source>
        <dbReference type="Proteomes" id="UP001189429"/>
    </source>
</evidence>
<dbReference type="Proteomes" id="UP001189429">
    <property type="component" value="Unassembled WGS sequence"/>
</dbReference>
<feature type="compositionally biased region" description="Basic and acidic residues" evidence="1">
    <location>
        <begin position="1"/>
        <end position="19"/>
    </location>
</feature>
<evidence type="ECO:0000256" key="1">
    <source>
        <dbReference type="SAM" id="MobiDB-lite"/>
    </source>
</evidence>
<feature type="region of interest" description="Disordered" evidence="1">
    <location>
        <begin position="1125"/>
        <end position="1161"/>
    </location>
</feature>
<protein>
    <submittedName>
        <fullName evidence="2">Uncharacterized protein</fullName>
    </submittedName>
</protein>
<feature type="region of interest" description="Disordered" evidence="1">
    <location>
        <begin position="1253"/>
        <end position="1274"/>
    </location>
</feature>
<feature type="region of interest" description="Disordered" evidence="1">
    <location>
        <begin position="1"/>
        <end position="29"/>
    </location>
</feature>
<organism evidence="2 3">
    <name type="scientific">Prorocentrum cordatum</name>
    <dbReference type="NCBI Taxonomy" id="2364126"/>
    <lineage>
        <taxon>Eukaryota</taxon>
        <taxon>Sar</taxon>
        <taxon>Alveolata</taxon>
        <taxon>Dinophyceae</taxon>
        <taxon>Prorocentrales</taxon>
        <taxon>Prorocentraceae</taxon>
        <taxon>Prorocentrum</taxon>
    </lineage>
</organism>
<dbReference type="EMBL" id="CAUYUJ010014400">
    <property type="protein sequence ID" value="CAK0840787.1"/>
    <property type="molecule type" value="Genomic_DNA"/>
</dbReference>
<sequence length="1274" mass="141310">MGNPEHGTEQYDRKLENNRAYKARVKKDKAKAAKHKLKMRFQRPLLKKIADLEEQVDWCQGEAADNWELAEKRAWSNEQLRERVRKLTRELAESNTAEGNAQAKGAADAKAPKAWKSWFEVFSRVCDQELPPKATKLLRDWATWRVTHLRAILRFSQDNWAKQEPAARPFPLRKRGKGRMGQRRKQAEKVEYVRHGKKTVKSRKEREIWCRNYDSFHGATADQMVDLLLEDGVLLDWEGRACPHCGVGTCGARVRDDNRGPHWRCNSGRLCGKTVNPCTAHPVFKSGGGCQSSSLSTKAKVLFCLTLGMTTAHIHLLTGANHKMIEDMSAAVAAVRQIYVEKNEPNIVFDDEAQRRWFDVEADESVFRAQLSDDGRSKTREQWAGVVERGRPDSLVLWKAQSDGTEANAPGPGAIKKTDWAPFLKSRLEKRKVILHSDGARSYKMRASGLARDHVVHCKKRKKIGRKWVWLKPVYSKVVTYMLPDGSKIRVKAGAQIIDRARRSIKTLIGTRADLPGSRRLAASVRSAQFEYWNKGKDMWAATADAIREVMDAVQSLGQVAYDAEGDGKLTFEEASLVVSGSKLDYHPSKCVKKDTLAFAGDLSIFGLPLLPIASSSATKLVAFADMVSNYEGPIDFDKVHELCAQGRFKDLQEPLSLKQEPVVPHTMQIFIVRQKPEDSECSAYRILKVVSFDKIRVDSATILKCARGEAHKIDYGKNFRAGSIAFQFVPEKLEGNQIRYFTIKPQHERKQPLEEDERAQGYTFIREHGPRSNNRNQFMEWADTEVNREGSKIFGWPASKVETALRNYQKGRANAKPISRWSLTLEDFSGWFLNGVLRLMIGTLHMHGVPRVGKSRVGKSNGSETLAWVHSAYSIQKKGTADEIAFLTVKHMDFFKGEPTTEILPGIFDDGLLQKVSADVLKAFLNPKEEGALLWARWGGCAFEQGSRRQAVANPYDRDAEKAALDAATPNKYGLDLLKRIIAPSLEDVRTEEDFNAILARAHVIVVTDFGVHWRVASANLQDGAEFMPWPNPRSPDLFVSEVRDTTSPAIRPPPSDYAEKMAWSIGYMSNVVAGLDVPTIATVHIAPIFGDGPARVVSAVGNVSGFVPGAASAPPAAAAASAFSQPPAELSQEEDVFGFGGGMDEPPEDSSRAASSAQPNIVGRCGELTKEDQDEQLAIFKSLAKAHHGAFEDLSSPPPVKRARGLMMGCGGPLSPVDADEQRAIFASIAASAHGETIDVEDDDGLSAELARVIDEGEPPSESATARRSEAD</sequence>
<reference evidence="2" key="1">
    <citation type="submission" date="2023-10" db="EMBL/GenBank/DDBJ databases">
        <authorList>
            <person name="Chen Y."/>
            <person name="Shah S."/>
            <person name="Dougan E. K."/>
            <person name="Thang M."/>
            <person name="Chan C."/>
        </authorList>
    </citation>
    <scope>NUCLEOTIDE SEQUENCE [LARGE SCALE GENOMIC DNA]</scope>
</reference>
<name>A0ABN9T7F8_9DINO</name>